<protein>
    <recommendedName>
        <fullName evidence="3">Alpha-adaptin</fullName>
    </recommendedName>
</protein>
<proteinExistence type="predicted"/>
<evidence type="ECO:0000313" key="2">
    <source>
        <dbReference type="Proteomes" id="UP001431209"/>
    </source>
</evidence>
<sequence>MIGKNAAEAVPLIVQVGKSNPSYQVKRYCCEALSMICSNVDSAAIDFIQDVLLNTKTDSFAPSNQQKDADHARYMAALSLCRLASSTNIAVGPLKEALYKDSNRYVNGFALLALKMLGTEESVIVVDEYTNKTGGYCLKTSVDDPW</sequence>
<name>A0AAW2Z274_9EUKA</name>
<dbReference type="SUPFAM" id="SSF48371">
    <property type="entry name" value="ARM repeat"/>
    <property type="match status" value="1"/>
</dbReference>
<dbReference type="EMBL" id="JAOPGA020000925">
    <property type="protein sequence ID" value="KAL0483029.1"/>
    <property type="molecule type" value="Genomic_DNA"/>
</dbReference>
<dbReference type="Proteomes" id="UP001431209">
    <property type="component" value="Unassembled WGS sequence"/>
</dbReference>
<organism evidence="1 2">
    <name type="scientific">Acrasis kona</name>
    <dbReference type="NCBI Taxonomy" id="1008807"/>
    <lineage>
        <taxon>Eukaryota</taxon>
        <taxon>Discoba</taxon>
        <taxon>Heterolobosea</taxon>
        <taxon>Tetramitia</taxon>
        <taxon>Eutetramitia</taxon>
        <taxon>Acrasidae</taxon>
        <taxon>Acrasis</taxon>
    </lineage>
</organism>
<accession>A0AAW2Z274</accession>
<reference evidence="1 2" key="1">
    <citation type="submission" date="2024-03" db="EMBL/GenBank/DDBJ databases">
        <title>The Acrasis kona genome and developmental transcriptomes reveal deep origins of eukaryotic multicellular pathways.</title>
        <authorList>
            <person name="Sheikh S."/>
            <person name="Fu C.-J."/>
            <person name="Brown M.W."/>
            <person name="Baldauf S.L."/>
        </authorList>
    </citation>
    <scope>NUCLEOTIDE SEQUENCE [LARGE SCALE GENOMIC DNA]</scope>
    <source>
        <strain evidence="1 2">ATCC MYA-3509</strain>
    </source>
</reference>
<dbReference type="InterPro" id="IPR011989">
    <property type="entry name" value="ARM-like"/>
</dbReference>
<dbReference type="AlphaFoldDB" id="A0AAW2Z274"/>
<dbReference type="InterPro" id="IPR016024">
    <property type="entry name" value="ARM-type_fold"/>
</dbReference>
<evidence type="ECO:0000313" key="1">
    <source>
        <dbReference type="EMBL" id="KAL0483029.1"/>
    </source>
</evidence>
<dbReference type="Gene3D" id="1.25.10.10">
    <property type="entry name" value="Leucine-rich Repeat Variant"/>
    <property type="match status" value="1"/>
</dbReference>
<comment type="caution">
    <text evidence="1">The sequence shown here is derived from an EMBL/GenBank/DDBJ whole genome shotgun (WGS) entry which is preliminary data.</text>
</comment>
<evidence type="ECO:0008006" key="3">
    <source>
        <dbReference type="Google" id="ProtNLM"/>
    </source>
</evidence>
<gene>
    <name evidence="1" type="ORF">AKO1_014947</name>
</gene>
<keyword evidence="2" id="KW-1185">Reference proteome</keyword>